<name>A0ABT0KS82_9GAMM</name>
<sequence>MTRFFKGQFDNNPSQSGLTRLRFLLTGFSVCALLVSILMIGIKGFNWGLDFTGGVVTEVTLDSSIELTELNQHVDNVLAQDVQVIKASEEGQWILRYSDELAGDVGITDALAQISEQVTLISHSIVGPQVGNEMVEQGGLAVLVCLVMIMVYLSMRFDWRLASGALLALMTDIIIVLGVFAVLQLEFNLTVLAALLAVLGYSLNDSIIIADRVREIMRMRPKGDTNEIINEAVKATFSRTLVTSGTTLVTVSSLWLLAGASLQGFSIALFVGIICGTCSSIALGVTLPQLFGLKAADYIPQPIDIEETYS</sequence>
<evidence type="ECO:0000256" key="8">
    <source>
        <dbReference type="ARBA" id="ARBA00023136"/>
    </source>
</evidence>
<keyword evidence="8 9" id="KW-0472">Membrane</keyword>
<evidence type="ECO:0000313" key="12">
    <source>
        <dbReference type="Proteomes" id="UP001202134"/>
    </source>
</evidence>
<dbReference type="Pfam" id="PF02355">
    <property type="entry name" value="SecD_SecF_C"/>
    <property type="match status" value="1"/>
</dbReference>
<organism evidence="11 12">
    <name type="scientific">Shewanella electrodiphila</name>
    <dbReference type="NCBI Taxonomy" id="934143"/>
    <lineage>
        <taxon>Bacteria</taxon>
        <taxon>Pseudomonadati</taxon>
        <taxon>Pseudomonadota</taxon>
        <taxon>Gammaproteobacteria</taxon>
        <taxon>Alteromonadales</taxon>
        <taxon>Shewanellaceae</taxon>
        <taxon>Shewanella</taxon>
    </lineage>
</organism>
<keyword evidence="7 9" id="KW-0811">Translocation</keyword>
<dbReference type="InterPro" id="IPR022645">
    <property type="entry name" value="SecD/SecF_bac"/>
</dbReference>
<protein>
    <recommendedName>
        <fullName evidence="9">Protein-export membrane protein SecF</fullName>
    </recommendedName>
</protein>
<dbReference type="SUPFAM" id="SSF82866">
    <property type="entry name" value="Multidrug efflux transporter AcrB transmembrane domain"/>
    <property type="match status" value="1"/>
</dbReference>
<dbReference type="PANTHER" id="PTHR30081:SF8">
    <property type="entry name" value="PROTEIN TRANSLOCASE SUBUNIT SECF"/>
    <property type="match status" value="1"/>
</dbReference>
<dbReference type="InterPro" id="IPR005665">
    <property type="entry name" value="SecF_bac"/>
</dbReference>
<evidence type="ECO:0000256" key="7">
    <source>
        <dbReference type="ARBA" id="ARBA00023010"/>
    </source>
</evidence>
<keyword evidence="6 9" id="KW-1133">Transmembrane helix</keyword>
<dbReference type="InterPro" id="IPR022813">
    <property type="entry name" value="SecD/SecF_arch_bac"/>
</dbReference>
<dbReference type="HAMAP" id="MF_01464_B">
    <property type="entry name" value="SecF_B"/>
    <property type="match status" value="1"/>
</dbReference>
<dbReference type="Gene3D" id="1.20.1640.10">
    <property type="entry name" value="Multidrug efflux transporter AcrB transmembrane domain"/>
    <property type="match status" value="1"/>
</dbReference>
<evidence type="ECO:0000313" key="11">
    <source>
        <dbReference type="EMBL" id="MCL1046190.1"/>
    </source>
</evidence>
<feature type="domain" description="Protein export membrane protein SecD/SecF C-terminal" evidence="10">
    <location>
        <begin position="109"/>
        <end position="283"/>
    </location>
</feature>
<proteinExistence type="inferred from homology"/>
<feature type="transmembrane region" description="Helical" evidence="9">
    <location>
        <begin position="21"/>
        <end position="42"/>
    </location>
</feature>
<feature type="transmembrane region" description="Helical" evidence="9">
    <location>
        <begin position="264"/>
        <end position="285"/>
    </location>
</feature>
<keyword evidence="3 9" id="KW-1003">Cell membrane</keyword>
<comment type="function">
    <text evidence="9">Part of the Sec protein translocase complex. Interacts with the SecYEG preprotein conducting channel. SecDF uses the proton motive force (PMF) to complete protein translocation after the ATP-dependent function of SecA.</text>
</comment>
<dbReference type="InterPro" id="IPR022646">
    <property type="entry name" value="SecD/SecF_CS"/>
</dbReference>
<keyword evidence="4 9" id="KW-0812">Transmembrane</keyword>
<keyword evidence="5 9" id="KW-0653">Protein transport</keyword>
<feature type="transmembrane region" description="Helical" evidence="9">
    <location>
        <begin position="189"/>
        <end position="210"/>
    </location>
</feature>
<dbReference type="InterPro" id="IPR055344">
    <property type="entry name" value="SecD_SecF_C_bact"/>
</dbReference>
<evidence type="ECO:0000256" key="3">
    <source>
        <dbReference type="ARBA" id="ARBA00022475"/>
    </source>
</evidence>
<dbReference type="NCBIfam" id="TIGR00916">
    <property type="entry name" value="2A0604s01"/>
    <property type="match status" value="1"/>
</dbReference>
<keyword evidence="2 9" id="KW-0813">Transport</keyword>
<accession>A0ABT0KS82</accession>
<reference evidence="11 12" key="1">
    <citation type="submission" date="2022-01" db="EMBL/GenBank/DDBJ databases">
        <title>Whole genome-based taxonomy of the Shewanellaceae.</title>
        <authorList>
            <person name="Martin-Rodriguez A.J."/>
        </authorList>
    </citation>
    <scope>NUCLEOTIDE SEQUENCE [LARGE SCALE GENOMIC DNA]</scope>
    <source>
        <strain evidence="11 12">DSM 24955</strain>
    </source>
</reference>
<evidence type="ECO:0000256" key="5">
    <source>
        <dbReference type="ARBA" id="ARBA00022927"/>
    </source>
</evidence>
<evidence type="ECO:0000259" key="10">
    <source>
        <dbReference type="Pfam" id="PF02355"/>
    </source>
</evidence>
<evidence type="ECO:0000256" key="1">
    <source>
        <dbReference type="ARBA" id="ARBA00004651"/>
    </source>
</evidence>
<evidence type="ECO:0000256" key="6">
    <source>
        <dbReference type="ARBA" id="ARBA00022989"/>
    </source>
</evidence>
<dbReference type="RefSeq" id="WP_248956028.1">
    <property type="nucleotide sequence ID" value="NZ_JAKIKU010000006.1"/>
</dbReference>
<comment type="caution">
    <text evidence="11">The sequence shown here is derived from an EMBL/GenBank/DDBJ whole genome shotgun (WGS) entry which is preliminary data.</text>
</comment>
<keyword evidence="12" id="KW-1185">Reference proteome</keyword>
<dbReference type="InterPro" id="IPR048634">
    <property type="entry name" value="SecD_SecF_C"/>
</dbReference>
<evidence type="ECO:0000256" key="2">
    <source>
        <dbReference type="ARBA" id="ARBA00022448"/>
    </source>
</evidence>
<dbReference type="PANTHER" id="PTHR30081">
    <property type="entry name" value="PROTEIN-EXPORT MEMBRANE PROTEIN SEC"/>
    <property type="match status" value="1"/>
</dbReference>
<evidence type="ECO:0000256" key="9">
    <source>
        <dbReference type="HAMAP-Rule" id="MF_01464"/>
    </source>
</evidence>
<dbReference type="EMBL" id="JAKIKU010000006">
    <property type="protein sequence ID" value="MCL1046190.1"/>
    <property type="molecule type" value="Genomic_DNA"/>
</dbReference>
<comment type="subcellular location">
    <subcellularLocation>
        <location evidence="1 9">Cell membrane</location>
        <topology evidence="1 9">Multi-pass membrane protein</topology>
    </subcellularLocation>
</comment>
<dbReference type="Proteomes" id="UP001202134">
    <property type="component" value="Unassembled WGS sequence"/>
</dbReference>
<feature type="transmembrane region" description="Helical" evidence="9">
    <location>
        <begin position="134"/>
        <end position="153"/>
    </location>
</feature>
<feature type="transmembrane region" description="Helical" evidence="9">
    <location>
        <begin position="240"/>
        <end position="258"/>
    </location>
</feature>
<dbReference type="PRINTS" id="PR01755">
    <property type="entry name" value="SECFTRNLCASE"/>
</dbReference>
<comment type="subunit">
    <text evidence="9">Forms a complex with SecD. Part of the essential Sec protein translocation apparatus which comprises SecA, SecYEG and auxiliary proteins SecDF-YajC and YidC.</text>
</comment>
<feature type="transmembrane region" description="Helical" evidence="9">
    <location>
        <begin position="165"/>
        <end position="183"/>
    </location>
</feature>
<dbReference type="NCBIfam" id="TIGR00966">
    <property type="entry name" value="transloc_SecF"/>
    <property type="match status" value="1"/>
</dbReference>
<comment type="similarity">
    <text evidence="9">Belongs to the SecD/SecF family. SecF subfamily.</text>
</comment>
<gene>
    <name evidence="9 11" type="primary">secF</name>
    <name evidence="11" type="ORF">L2737_12745</name>
</gene>
<evidence type="ECO:0000256" key="4">
    <source>
        <dbReference type="ARBA" id="ARBA00022692"/>
    </source>
</evidence>
<dbReference type="Pfam" id="PF07549">
    <property type="entry name" value="Sec_GG"/>
    <property type="match status" value="1"/>
</dbReference>